<reference evidence="6" key="1">
    <citation type="journal article" date="2013" name="Nature">
        <title>Pan genome of the phytoplankton Emiliania underpins its global distribution.</title>
        <authorList>
            <person name="Read B.A."/>
            <person name="Kegel J."/>
            <person name="Klute M.J."/>
            <person name="Kuo A."/>
            <person name="Lefebvre S.C."/>
            <person name="Maumus F."/>
            <person name="Mayer C."/>
            <person name="Miller J."/>
            <person name="Monier A."/>
            <person name="Salamov A."/>
            <person name="Young J."/>
            <person name="Aguilar M."/>
            <person name="Claverie J.M."/>
            <person name="Frickenhaus S."/>
            <person name="Gonzalez K."/>
            <person name="Herman E.K."/>
            <person name="Lin Y.C."/>
            <person name="Napier J."/>
            <person name="Ogata H."/>
            <person name="Sarno A.F."/>
            <person name="Shmutz J."/>
            <person name="Schroeder D."/>
            <person name="de Vargas C."/>
            <person name="Verret F."/>
            <person name="von Dassow P."/>
            <person name="Valentin K."/>
            <person name="Van de Peer Y."/>
            <person name="Wheeler G."/>
            <person name="Dacks J.B."/>
            <person name="Delwiche C.F."/>
            <person name="Dyhrman S.T."/>
            <person name="Glockner G."/>
            <person name="John U."/>
            <person name="Richards T."/>
            <person name="Worden A.Z."/>
            <person name="Zhang X."/>
            <person name="Grigoriev I.V."/>
            <person name="Allen A.E."/>
            <person name="Bidle K."/>
            <person name="Borodovsky M."/>
            <person name="Bowler C."/>
            <person name="Brownlee C."/>
            <person name="Cock J.M."/>
            <person name="Elias M."/>
            <person name="Gladyshev V.N."/>
            <person name="Groth M."/>
            <person name="Guda C."/>
            <person name="Hadaegh A."/>
            <person name="Iglesias-Rodriguez M.D."/>
            <person name="Jenkins J."/>
            <person name="Jones B.M."/>
            <person name="Lawson T."/>
            <person name="Leese F."/>
            <person name="Lindquist E."/>
            <person name="Lobanov A."/>
            <person name="Lomsadze A."/>
            <person name="Malik S.B."/>
            <person name="Marsh M.E."/>
            <person name="Mackinder L."/>
            <person name="Mock T."/>
            <person name="Mueller-Roeber B."/>
            <person name="Pagarete A."/>
            <person name="Parker M."/>
            <person name="Probert I."/>
            <person name="Quesneville H."/>
            <person name="Raines C."/>
            <person name="Rensing S.A."/>
            <person name="Riano-Pachon D.M."/>
            <person name="Richier S."/>
            <person name="Rokitta S."/>
            <person name="Shiraiwa Y."/>
            <person name="Soanes D.M."/>
            <person name="van der Giezen M."/>
            <person name="Wahlund T.M."/>
            <person name="Williams B."/>
            <person name="Wilson W."/>
            <person name="Wolfe G."/>
            <person name="Wurch L.L."/>
        </authorList>
    </citation>
    <scope>NUCLEOTIDE SEQUENCE</scope>
</reference>
<organism evidence="5 6">
    <name type="scientific">Emiliania huxleyi (strain CCMP1516)</name>
    <dbReference type="NCBI Taxonomy" id="280463"/>
    <lineage>
        <taxon>Eukaryota</taxon>
        <taxon>Haptista</taxon>
        <taxon>Haptophyta</taxon>
        <taxon>Prymnesiophyceae</taxon>
        <taxon>Isochrysidales</taxon>
        <taxon>Noelaerhabdaceae</taxon>
        <taxon>Emiliania</taxon>
    </lineage>
</organism>
<dbReference type="Proteomes" id="UP000013827">
    <property type="component" value="Unassembled WGS sequence"/>
</dbReference>
<keyword evidence="6" id="KW-1185">Reference proteome</keyword>
<dbReference type="CDD" id="cd00167">
    <property type="entry name" value="SANT"/>
    <property type="match status" value="2"/>
</dbReference>
<dbReference type="Pfam" id="PF13921">
    <property type="entry name" value="Myb_DNA-bind_6"/>
    <property type="match status" value="1"/>
</dbReference>
<feature type="domain" description="HTH myb-type" evidence="4">
    <location>
        <begin position="30"/>
        <end position="77"/>
    </location>
</feature>
<reference evidence="5" key="2">
    <citation type="submission" date="2024-10" db="UniProtKB">
        <authorList>
            <consortium name="EnsemblProtists"/>
        </authorList>
    </citation>
    <scope>IDENTIFICATION</scope>
</reference>
<keyword evidence="2" id="KW-0238">DNA-binding</keyword>
<evidence type="ECO:0000256" key="2">
    <source>
        <dbReference type="ARBA" id="ARBA00023125"/>
    </source>
</evidence>
<dbReference type="PROSITE" id="PS51294">
    <property type="entry name" value="HTH_MYB"/>
    <property type="match status" value="2"/>
</dbReference>
<dbReference type="RefSeq" id="XP_005770125.1">
    <property type="nucleotide sequence ID" value="XM_005770068.1"/>
</dbReference>
<dbReference type="GeneID" id="17264025"/>
<dbReference type="InterPro" id="IPR050560">
    <property type="entry name" value="MYB_TF"/>
</dbReference>
<feature type="domain" description="Myb-like" evidence="3">
    <location>
        <begin position="30"/>
        <end position="73"/>
    </location>
</feature>
<dbReference type="AlphaFoldDB" id="A0A0D3J2G1"/>
<protein>
    <submittedName>
        <fullName evidence="5">Uncharacterized protein</fullName>
    </submittedName>
</protein>
<dbReference type="Gene3D" id="1.10.10.60">
    <property type="entry name" value="Homeodomain-like"/>
    <property type="match status" value="2"/>
</dbReference>
<dbReference type="eggNOG" id="KOG0048">
    <property type="taxonomic scope" value="Eukaryota"/>
</dbReference>
<dbReference type="GO" id="GO:0000981">
    <property type="term" value="F:DNA-binding transcription factor activity, RNA polymerase II-specific"/>
    <property type="evidence" value="ECO:0007669"/>
    <property type="project" value="TreeGrafter"/>
</dbReference>
<dbReference type="EnsemblProtists" id="EOD34301">
    <property type="protein sequence ID" value="EOD34301"/>
    <property type="gene ID" value="EMIHUDRAFT_63292"/>
</dbReference>
<dbReference type="OMA" id="EAWSTWE"/>
<dbReference type="InterPro" id="IPR009057">
    <property type="entry name" value="Homeodomain-like_sf"/>
</dbReference>
<dbReference type="KEGG" id="ehx:EMIHUDRAFT_65852"/>
<proteinExistence type="predicted"/>
<dbReference type="SUPFAM" id="SSF46689">
    <property type="entry name" value="Homeodomain-like"/>
    <property type="match status" value="1"/>
</dbReference>
<evidence type="ECO:0000259" key="4">
    <source>
        <dbReference type="PROSITE" id="PS51294"/>
    </source>
</evidence>
<dbReference type="GeneID" id="17279572"/>
<dbReference type="GO" id="GO:0005634">
    <property type="term" value="C:nucleus"/>
    <property type="evidence" value="ECO:0007669"/>
    <property type="project" value="TreeGrafter"/>
</dbReference>
<feature type="domain" description="HTH myb-type" evidence="4">
    <location>
        <begin position="78"/>
        <end position="122"/>
    </location>
</feature>
<dbReference type="KEGG" id="ehx:EMIHUDRAFT_63292"/>
<dbReference type="EnsemblProtists" id="EOD17696">
    <property type="protein sequence ID" value="EOD17696"/>
    <property type="gene ID" value="EMIHUDRAFT_65852"/>
</dbReference>
<dbReference type="PANTHER" id="PTHR45614:SF232">
    <property type="entry name" value="TRANSCRIPTION FACTOR MYB3R-2"/>
    <property type="match status" value="1"/>
</dbReference>
<dbReference type="HOGENOM" id="CLU_028567_26_4_1"/>
<dbReference type="InterPro" id="IPR017930">
    <property type="entry name" value="Myb_dom"/>
</dbReference>
<dbReference type="SMART" id="SM00717">
    <property type="entry name" value="SANT"/>
    <property type="match status" value="2"/>
</dbReference>
<evidence type="ECO:0000313" key="6">
    <source>
        <dbReference type="Proteomes" id="UP000013827"/>
    </source>
</evidence>
<dbReference type="PROSITE" id="PS50090">
    <property type="entry name" value="MYB_LIKE"/>
    <property type="match status" value="2"/>
</dbReference>
<dbReference type="RefSeq" id="XP_005786730.1">
    <property type="nucleotide sequence ID" value="XM_005786673.1"/>
</dbReference>
<dbReference type="GO" id="GO:0000978">
    <property type="term" value="F:RNA polymerase II cis-regulatory region sequence-specific DNA binding"/>
    <property type="evidence" value="ECO:0007669"/>
    <property type="project" value="TreeGrafter"/>
</dbReference>
<evidence type="ECO:0000313" key="5">
    <source>
        <dbReference type="EnsemblProtists" id="EOD17696"/>
    </source>
</evidence>
<dbReference type="PANTHER" id="PTHR45614">
    <property type="entry name" value="MYB PROTEIN-RELATED"/>
    <property type="match status" value="1"/>
</dbReference>
<dbReference type="PaxDb" id="2903-EOD17696"/>
<dbReference type="FunFam" id="1.10.10.60:FF:000010">
    <property type="entry name" value="Transcriptional activator Myb isoform A"/>
    <property type="match status" value="1"/>
</dbReference>
<name>A0A0D3J2G1_EMIH1</name>
<dbReference type="InterPro" id="IPR001005">
    <property type="entry name" value="SANT/Myb"/>
</dbReference>
<sequence>MNTPPGTTAAAVAVVDAKPAPLKRSSSSWWSPEEDEELRRLVEVHGAHHWSTIASQLPGRIGKQCRERWANHLCPGVRKAEWTEEEDRLIFEGVSELGHKWSEIAKRVPGRTDNAIKNRFNS</sequence>
<accession>A0A0D3J2G1</accession>
<feature type="domain" description="Myb-like" evidence="3">
    <location>
        <begin position="74"/>
        <end position="122"/>
    </location>
</feature>
<keyword evidence="1" id="KW-0677">Repeat</keyword>
<evidence type="ECO:0000259" key="3">
    <source>
        <dbReference type="PROSITE" id="PS50090"/>
    </source>
</evidence>
<evidence type="ECO:0000256" key="1">
    <source>
        <dbReference type="ARBA" id="ARBA00022737"/>
    </source>
</evidence>